<dbReference type="PANTHER" id="PTHR42673">
    <property type="entry name" value="MALEYLACETOACETATE ISOMERASE"/>
    <property type="match status" value="1"/>
</dbReference>
<dbReference type="SUPFAM" id="SSF52833">
    <property type="entry name" value="Thioredoxin-like"/>
    <property type="match status" value="1"/>
</dbReference>
<dbReference type="EMBL" id="CP118166">
    <property type="protein sequence ID" value="WDI30427.1"/>
    <property type="molecule type" value="Genomic_DNA"/>
</dbReference>
<dbReference type="InterPro" id="IPR010987">
    <property type="entry name" value="Glutathione-S-Trfase_C-like"/>
</dbReference>
<dbReference type="CDD" id="cd03191">
    <property type="entry name" value="GST_C_Zeta"/>
    <property type="match status" value="1"/>
</dbReference>
<evidence type="ECO:0000259" key="2">
    <source>
        <dbReference type="PROSITE" id="PS50404"/>
    </source>
</evidence>
<protein>
    <submittedName>
        <fullName evidence="4">Maleylacetoacetate isomerase</fullName>
        <ecNumber evidence="4">5.2.1.2</ecNumber>
    </submittedName>
</protein>
<gene>
    <name evidence="4" type="primary">maiA</name>
    <name evidence="4" type="ORF">PUV54_10705</name>
</gene>
<dbReference type="KEGG" id="hfl:PUV54_10705"/>
<evidence type="ECO:0000256" key="1">
    <source>
        <dbReference type="ARBA" id="ARBA00010007"/>
    </source>
</evidence>
<evidence type="ECO:0000313" key="5">
    <source>
        <dbReference type="Proteomes" id="UP001214043"/>
    </source>
</evidence>
<dbReference type="GO" id="GO:0016034">
    <property type="term" value="F:maleylacetoacetate isomerase activity"/>
    <property type="evidence" value="ECO:0007669"/>
    <property type="project" value="UniProtKB-EC"/>
</dbReference>
<dbReference type="RefSeq" id="WP_274492229.1">
    <property type="nucleotide sequence ID" value="NZ_CP118166.1"/>
</dbReference>
<dbReference type="NCBIfam" id="TIGR01262">
    <property type="entry name" value="maiA"/>
    <property type="match status" value="1"/>
</dbReference>
<dbReference type="Gene3D" id="3.40.30.10">
    <property type="entry name" value="Glutaredoxin"/>
    <property type="match status" value="1"/>
</dbReference>
<evidence type="ECO:0000259" key="3">
    <source>
        <dbReference type="PROSITE" id="PS50405"/>
    </source>
</evidence>
<dbReference type="GO" id="GO:0006749">
    <property type="term" value="P:glutathione metabolic process"/>
    <property type="evidence" value="ECO:0007669"/>
    <property type="project" value="TreeGrafter"/>
</dbReference>
<dbReference type="InterPro" id="IPR036282">
    <property type="entry name" value="Glutathione-S-Trfase_C_sf"/>
</dbReference>
<dbReference type="GO" id="GO:0006559">
    <property type="term" value="P:L-phenylalanine catabolic process"/>
    <property type="evidence" value="ECO:0007669"/>
    <property type="project" value="TreeGrafter"/>
</dbReference>
<reference evidence="4" key="1">
    <citation type="submission" date="2023-02" db="EMBL/GenBank/DDBJ databases">
        <title>Genome sequence of Hyphococcus flavus.</title>
        <authorList>
            <person name="Rong J.-C."/>
            <person name="Zhao Q."/>
            <person name="Yi M."/>
            <person name="Wu J.-Y."/>
        </authorList>
    </citation>
    <scope>NUCLEOTIDE SEQUENCE</scope>
    <source>
        <strain evidence="4">MCCC 1K03223</strain>
    </source>
</reference>
<feature type="domain" description="GST N-terminal" evidence="2">
    <location>
        <begin position="1"/>
        <end position="81"/>
    </location>
</feature>
<name>A0AAE9ZCH6_9PROT</name>
<proteinExistence type="inferred from homology"/>
<dbReference type="PROSITE" id="PS50404">
    <property type="entry name" value="GST_NTER"/>
    <property type="match status" value="1"/>
</dbReference>
<sequence length="214" mass="23592">MKLFGYWRSSATYRVRIALALKNLDYQYAPVNLLKGEQKSEAYLARNPLGLVPALETDEGAVMTQSLAIIAHLEETYPEPSLLPKGAAERANARSIALTLASEAQPFMNLRIQQYLKNDVGLDDAGVKKWLNQWPGGAMAAVEKKLAHTAGDYCIGDAPGLADCFLVPQFFGASRFSVDVSSFKKMKEIYDRCQQHPAFIKAHPDNQQDAVKGS</sequence>
<dbReference type="PANTHER" id="PTHR42673:SF4">
    <property type="entry name" value="MALEYLACETOACETATE ISOMERASE"/>
    <property type="match status" value="1"/>
</dbReference>
<dbReference type="InterPro" id="IPR004045">
    <property type="entry name" value="Glutathione_S-Trfase_N"/>
</dbReference>
<feature type="domain" description="GST C-terminal" evidence="3">
    <location>
        <begin position="86"/>
        <end position="213"/>
    </location>
</feature>
<dbReference type="InterPro" id="IPR034330">
    <property type="entry name" value="GST_Zeta_C"/>
</dbReference>
<organism evidence="4 5">
    <name type="scientific">Hyphococcus flavus</name>
    <dbReference type="NCBI Taxonomy" id="1866326"/>
    <lineage>
        <taxon>Bacteria</taxon>
        <taxon>Pseudomonadati</taxon>
        <taxon>Pseudomonadota</taxon>
        <taxon>Alphaproteobacteria</taxon>
        <taxon>Parvularculales</taxon>
        <taxon>Parvularculaceae</taxon>
        <taxon>Hyphococcus</taxon>
    </lineage>
</organism>
<keyword evidence="4" id="KW-0413">Isomerase</keyword>
<dbReference type="InterPro" id="IPR005955">
    <property type="entry name" value="GST_Zeta"/>
</dbReference>
<dbReference type="InterPro" id="IPR040079">
    <property type="entry name" value="Glutathione_S-Trfase"/>
</dbReference>
<dbReference type="SFLD" id="SFLDS00019">
    <property type="entry name" value="Glutathione_Transferase_(cytos"/>
    <property type="match status" value="1"/>
</dbReference>
<dbReference type="GO" id="GO:0005737">
    <property type="term" value="C:cytoplasm"/>
    <property type="evidence" value="ECO:0007669"/>
    <property type="project" value="InterPro"/>
</dbReference>
<dbReference type="GO" id="GO:0004364">
    <property type="term" value="F:glutathione transferase activity"/>
    <property type="evidence" value="ECO:0007669"/>
    <property type="project" value="TreeGrafter"/>
</dbReference>
<keyword evidence="5" id="KW-1185">Reference proteome</keyword>
<dbReference type="Gene3D" id="1.20.1050.10">
    <property type="match status" value="1"/>
</dbReference>
<dbReference type="InterPro" id="IPR036249">
    <property type="entry name" value="Thioredoxin-like_sf"/>
</dbReference>
<accession>A0AAE9ZCH6</accession>
<dbReference type="AlphaFoldDB" id="A0AAE9ZCH6"/>
<dbReference type="SUPFAM" id="SSF47616">
    <property type="entry name" value="GST C-terminal domain-like"/>
    <property type="match status" value="1"/>
</dbReference>
<dbReference type="SFLD" id="SFLDG00358">
    <property type="entry name" value="Main_(cytGST)"/>
    <property type="match status" value="1"/>
</dbReference>
<dbReference type="Pfam" id="PF13417">
    <property type="entry name" value="GST_N_3"/>
    <property type="match status" value="1"/>
</dbReference>
<dbReference type="CDD" id="cd03042">
    <property type="entry name" value="GST_N_Zeta"/>
    <property type="match status" value="1"/>
</dbReference>
<dbReference type="EC" id="5.2.1.2" evidence="4"/>
<dbReference type="InterPro" id="IPR034333">
    <property type="entry name" value="GST_Zeta_N"/>
</dbReference>
<evidence type="ECO:0000313" key="4">
    <source>
        <dbReference type="EMBL" id="WDI30427.1"/>
    </source>
</evidence>
<dbReference type="Proteomes" id="UP001214043">
    <property type="component" value="Chromosome"/>
</dbReference>
<comment type="similarity">
    <text evidence="1">Belongs to the GST superfamily. Zeta family.</text>
</comment>
<dbReference type="PROSITE" id="PS50405">
    <property type="entry name" value="GST_CTER"/>
    <property type="match status" value="1"/>
</dbReference>